<reference evidence="5 6" key="1">
    <citation type="journal article" date="2016" name="Nat. Commun.">
        <title>Thousands of microbial genomes shed light on interconnected biogeochemical processes in an aquifer system.</title>
        <authorList>
            <person name="Anantharaman K."/>
            <person name="Brown C.T."/>
            <person name="Hug L.A."/>
            <person name="Sharon I."/>
            <person name="Castelle C.J."/>
            <person name="Probst A.J."/>
            <person name="Thomas B.C."/>
            <person name="Singh A."/>
            <person name="Wilkins M.J."/>
            <person name="Karaoz U."/>
            <person name="Brodie E.L."/>
            <person name="Williams K.H."/>
            <person name="Hubbard S.S."/>
            <person name="Banfield J.F."/>
        </authorList>
    </citation>
    <scope>NUCLEOTIDE SEQUENCE [LARGE SCALE GENOMIC DNA]</scope>
</reference>
<dbReference type="Gene3D" id="3.40.50.970">
    <property type="match status" value="1"/>
</dbReference>
<evidence type="ECO:0000256" key="1">
    <source>
        <dbReference type="ARBA" id="ARBA00001964"/>
    </source>
</evidence>
<name>A0A1G2CEP9_9BACT</name>
<dbReference type="Pfam" id="PF00456">
    <property type="entry name" value="Transketolase_N"/>
    <property type="match status" value="1"/>
</dbReference>
<evidence type="ECO:0000256" key="3">
    <source>
        <dbReference type="ARBA" id="ARBA00023052"/>
    </source>
</evidence>
<dbReference type="Proteomes" id="UP000178880">
    <property type="component" value="Unassembled WGS sequence"/>
</dbReference>
<comment type="cofactor">
    <cofactor evidence="1">
        <name>thiamine diphosphate</name>
        <dbReference type="ChEBI" id="CHEBI:58937"/>
    </cofactor>
</comment>
<dbReference type="STRING" id="1798650.A2945_02700"/>
<dbReference type="PANTHER" id="PTHR47514:SF1">
    <property type="entry name" value="TRANSKETOLASE N-TERMINAL SECTION-RELATED"/>
    <property type="match status" value="1"/>
</dbReference>
<accession>A0A1G2CEP9</accession>
<gene>
    <name evidence="5" type="ORF">A2945_02700</name>
</gene>
<comment type="caution">
    <text evidence="5">The sequence shown here is derived from an EMBL/GenBank/DDBJ whole genome shotgun (WGS) entry which is preliminary data.</text>
</comment>
<evidence type="ECO:0000313" key="6">
    <source>
        <dbReference type="Proteomes" id="UP000178880"/>
    </source>
</evidence>
<dbReference type="CDD" id="cd02012">
    <property type="entry name" value="TPP_TK"/>
    <property type="match status" value="1"/>
</dbReference>
<organism evidence="5 6">
    <name type="scientific">Candidatus Liptonbacteria bacterium RIFCSPLOWO2_01_FULL_52_25</name>
    <dbReference type="NCBI Taxonomy" id="1798650"/>
    <lineage>
        <taxon>Bacteria</taxon>
        <taxon>Candidatus Liptoniibacteriota</taxon>
    </lineage>
</organism>
<evidence type="ECO:0000256" key="2">
    <source>
        <dbReference type="ARBA" id="ARBA00007131"/>
    </source>
</evidence>
<dbReference type="InterPro" id="IPR005474">
    <property type="entry name" value="Transketolase_N"/>
</dbReference>
<keyword evidence="3" id="KW-0786">Thiamine pyrophosphate</keyword>
<comment type="similarity">
    <text evidence="2">Belongs to the transketolase family.</text>
</comment>
<evidence type="ECO:0000313" key="5">
    <source>
        <dbReference type="EMBL" id="OGY99878.1"/>
    </source>
</evidence>
<evidence type="ECO:0000259" key="4">
    <source>
        <dbReference type="Pfam" id="PF00456"/>
    </source>
</evidence>
<dbReference type="InterPro" id="IPR029061">
    <property type="entry name" value="THDP-binding"/>
</dbReference>
<protein>
    <recommendedName>
        <fullName evidence="4">Transketolase N-terminal domain-containing protein</fullName>
    </recommendedName>
</protein>
<dbReference type="SUPFAM" id="SSF52518">
    <property type="entry name" value="Thiamin diphosphate-binding fold (THDP-binding)"/>
    <property type="match status" value="1"/>
</dbReference>
<dbReference type="EMBL" id="MHLA01000013">
    <property type="protein sequence ID" value="OGY99878.1"/>
    <property type="molecule type" value="Genomic_DNA"/>
</dbReference>
<proteinExistence type="inferred from homology"/>
<dbReference type="PANTHER" id="PTHR47514">
    <property type="entry name" value="TRANSKETOLASE N-TERMINAL SECTION-RELATED"/>
    <property type="match status" value="1"/>
</dbReference>
<feature type="domain" description="Transketolase N-terminal" evidence="4">
    <location>
        <begin position="8"/>
        <end position="244"/>
    </location>
</feature>
<dbReference type="AlphaFoldDB" id="A0A1G2CEP9"/>
<sequence length="265" mass="29305">MSNFNTEIRKTILRIIHESHAAHTGTSLSAVEILIAVFKSMDLEKIKKHNNARDRIILSKGHGTAALYAVMYHFGLLTEDEINTYFKNGTVLAGHTSHHVPFVEHSTGALGHGLPVALGIALGLRSLKLGGRSFVVTGDGELHEGSNWEAIMLAGHMKMQNLCLLVDKNGLSQVGRVDECCTVDPLKEKFESFNFAAYEVDGHDDNKIQEIIQKTENSEKPVAIVCHTVKGKGISFMEHNNEWHYMGPQGEDYEKVVEELENASS</sequence>